<dbReference type="InterPro" id="IPR040902">
    <property type="entry name" value="AHJR-like"/>
</dbReference>
<keyword evidence="3" id="KW-1185">Reference proteome</keyword>
<organism evidence="2 3">
    <name type="scientific">Rhodoplanes elegans</name>
    <dbReference type="NCBI Taxonomy" id="29408"/>
    <lineage>
        <taxon>Bacteria</taxon>
        <taxon>Pseudomonadati</taxon>
        <taxon>Pseudomonadota</taxon>
        <taxon>Alphaproteobacteria</taxon>
        <taxon>Hyphomicrobiales</taxon>
        <taxon>Nitrobacteraceae</taxon>
        <taxon>Rhodoplanes</taxon>
    </lineage>
</organism>
<dbReference type="Proteomes" id="UP000248863">
    <property type="component" value="Unassembled WGS sequence"/>
</dbReference>
<proteinExistence type="predicted"/>
<sequence>MTVGASEREVLTGLLPQLEAEGYEVFIAPGPPLAPHFLDGITPDVIAIRDDKKLVVEIVGRNGNSGRLERLQRLVKDQPGWELRVIVVSPATAPVSLAVQPAEAIARQIDQVDRLVEAGVFSAALLLGWAAFEAAGRALMTDAFRYPQTASRLVEYLAGEGFLRPSEAARLRGIAKTRNALTHGELDAAVTPDDVRALVDVLRMLVGLVEERQANTSPAAEA</sequence>
<dbReference type="RefSeq" id="WP_111359457.1">
    <property type="nucleotide sequence ID" value="NZ_NHSK01000240.1"/>
</dbReference>
<gene>
    <name evidence="2" type="ORF">CH338_23225</name>
</gene>
<protein>
    <recommendedName>
        <fullName evidence="1">REase AHJR-like domain-containing protein</fullName>
    </recommendedName>
</protein>
<name>A0A327K5N6_9BRAD</name>
<dbReference type="OrthoDB" id="8220232at2"/>
<evidence type="ECO:0000313" key="2">
    <source>
        <dbReference type="EMBL" id="RAI33025.1"/>
    </source>
</evidence>
<evidence type="ECO:0000313" key="3">
    <source>
        <dbReference type="Proteomes" id="UP000248863"/>
    </source>
</evidence>
<evidence type="ECO:0000259" key="1">
    <source>
        <dbReference type="Pfam" id="PF18743"/>
    </source>
</evidence>
<dbReference type="AlphaFoldDB" id="A0A327K5N6"/>
<reference evidence="2 3" key="1">
    <citation type="submission" date="2017-07" db="EMBL/GenBank/DDBJ databases">
        <title>Draft Genome Sequences of Select Purple Nonsulfur Bacteria.</title>
        <authorList>
            <person name="Lasarre B."/>
            <person name="Mckinlay J.B."/>
        </authorList>
    </citation>
    <scope>NUCLEOTIDE SEQUENCE [LARGE SCALE GENOMIC DNA]</scope>
    <source>
        <strain evidence="2 3">DSM 11907</strain>
    </source>
</reference>
<accession>A0A327K5N6</accession>
<dbReference type="EMBL" id="NPEU01000387">
    <property type="protein sequence ID" value="RAI33025.1"/>
    <property type="molecule type" value="Genomic_DNA"/>
</dbReference>
<feature type="domain" description="REase AHJR-like" evidence="1">
    <location>
        <begin position="6"/>
        <end position="115"/>
    </location>
</feature>
<dbReference type="Pfam" id="PF18743">
    <property type="entry name" value="AHJR-like"/>
    <property type="match status" value="1"/>
</dbReference>
<comment type="caution">
    <text evidence="2">The sequence shown here is derived from an EMBL/GenBank/DDBJ whole genome shotgun (WGS) entry which is preliminary data.</text>
</comment>